<keyword evidence="3" id="KW-0808">Transferase</keyword>
<dbReference type="Proteomes" id="UP000799436">
    <property type="component" value="Unassembled WGS sequence"/>
</dbReference>
<dbReference type="GO" id="GO:0004674">
    <property type="term" value="F:protein serine/threonine kinase activity"/>
    <property type="evidence" value="ECO:0007669"/>
    <property type="project" value="UniProtKB-KW"/>
</dbReference>
<dbReference type="InterPro" id="IPR000719">
    <property type="entry name" value="Prot_kinase_dom"/>
</dbReference>
<comment type="catalytic activity">
    <reaction evidence="7">
        <text>L-threonyl-[protein] + ATP = O-phospho-L-threonyl-[protein] + ADP + H(+)</text>
        <dbReference type="Rhea" id="RHEA:46608"/>
        <dbReference type="Rhea" id="RHEA-COMP:11060"/>
        <dbReference type="Rhea" id="RHEA-COMP:11605"/>
        <dbReference type="ChEBI" id="CHEBI:15378"/>
        <dbReference type="ChEBI" id="CHEBI:30013"/>
        <dbReference type="ChEBI" id="CHEBI:30616"/>
        <dbReference type="ChEBI" id="CHEBI:61977"/>
        <dbReference type="ChEBI" id="CHEBI:456216"/>
        <dbReference type="EC" id="2.7.11.1"/>
    </reaction>
</comment>
<protein>
    <recommendedName>
        <fullName evidence="1">non-specific serine/threonine protein kinase</fullName>
        <ecNumber evidence="1">2.7.11.1</ecNumber>
    </recommendedName>
</protein>
<comment type="catalytic activity">
    <reaction evidence="8">
        <text>L-seryl-[protein] + ATP = O-phospho-L-seryl-[protein] + ADP + H(+)</text>
        <dbReference type="Rhea" id="RHEA:17989"/>
        <dbReference type="Rhea" id="RHEA-COMP:9863"/>
        <dbReference type="Rhea" id="RHEA-COMP:11604"/>
        <dbReference type="ChEBI" id="CHEBI:15378"/>
        <dbReference type="ChEBI" id="CHEBI:29999"/>
        <dbReference type="ChEBI" id="CHEBI:30616"/>
        <dbReference type="ChEBI" id="CHEBI:83421"/>
        <dbReference type="ChEBI" id="CHEBI:456216"/>
        <dbReference type="EC" id="2.7.11.1"/>
    </reaction>
</comment>
<dbReference type="GO" id="GO:0000245">
    <property type="term" value="P:spliceosomal complex assembly"/>
    <property type="evidence" value="ECO:0007669"/>
    <property type="project" value="TreeGrafter"/>
</dbReference>
<evidence type="ECO:0000256" key="2">
    <source>
        <dbReference type="ARBA" id="ARBA00022527"/>
    </source>
</evidence>
<evidence type="ECO:0000256" key="4">
    <source>
        <dbReference type="ARBA" id="ARBA00022741"/>
    </source>
</evidence>
<dbReference type="GO" id="GO:0050684">
    <property type="term" value="P:regulation of mRNA processing"/>
    <property type="evidence" value="ECO:0007669"/>
    <property type="project" value="TreeGrafter"/>
</dbReference>
<evidence type="ECO:0000256" key="8">
    <source>
        <dbReference type="ARBA" id="ARBA00048679"/>
    </source>
</evidence>
<dbReference type="Gene3D" id="1.10.510.10">
    <property type="entry name" value="Transferase(Phosphotransferase) domain 1"/>
    <property type="match status" value="1"/>
</dbReference>
<sequence length="245" mass="28460">MSTSSRTASFESIDPSYLVEEETLSCYRPQDYYPARLGDVFHNGRYEVIGQSEYVALKVFINNSKYHRELPVYEEINNLSSTSMQEGQIYIRKMYDSFELPGPNGRTHICLVHQPLGTSISELKDLCEGRVLPIEMIRPVLRCTLSGLQFLHTEVRIIHTDLQPANMLLGVHDRSILAQFERDESEYPCPRKELNDRTIYMSRPMRLTKGPPHITDFSEWDPEDRHDAGGVYMDEWPSHDRNIQF</sequence>
<keyword evidence="5" id="KW-0418">Kinase</keyword>
<dbReference type="SMART" id="SM00220">
    <property type="entry name" value="S_TKc"/>
    <property type="match status" value="1"/>
</dbReference>
<dbReference type="Pfam" id="PF00069">
    <property type="entry name" value="Pkinase"/>
    <property type="match status" value="1"/>
</dbReference>
<dbReference type="EC" id="2.7.11.1" evidence="1"/>
<dbReference type="Gene3D" id="3.30.200.20">
    <property type="entry name" value="Phosphorylase Kinase, domain 1"/>
    <property type="match status" value="1"/>
</dbReference>
<evidence type="ECO:0000259" key="9">
    <source>
        <dbReference type="PROSITE" id="PS50011"/>
    </source>
</evidence>
<dbReference type="InterPro" id="IPR051334">
    <property type="entry name" value="SRPK"/>
</dbReference>
<keyword evidence="2" id="KW-0723">Serine/threonine-protein kinase</keyword>
<dbReference type="PANTHER" id="PTHR47634">
    <property type="entry name" value="PROTEIN KINASE DOMAIN-CONTAINING PROTEIN-RELATED"/>
    <property type="match status" value="1"/>
</dbReference>
<dbReference type="EMBL" id="ML995893">
    <property type="protein sequence ID" value="KAF2765397.1"/>
    <property type="molecule type" value="Genomic_DNA"/>
</dbReference>
<dbReference type="OrthoDB" id="5979581at2759"/>
<gene>
    <name evidence="10" type="ORF">EJ03DRAFT_391544</name>
</gene>
<evidence type="ECO:0000256" key="3">
    <source>
        <dbReference type="ARBA" id="ARBA00022679"/>
    </source>
</evidence>
<dbReference type="AlphaFoldDB" id="A0A6G1KXS4"/>
<accession>A0A6G1KXS4</accession>
<evidence type="ECO:0000256" key="1">
    <source>
        <dbReference type="ARBA" id="ARBA00012513"/>
    </source>
</evidence>
<proteinExistence type="predicted"/>
<evidence type="ECO:0000313" key="10">
    <source>
        <dbReference type="EMBL" id="KAF2765397.1"/>
    </source>
</evidence>
<evidence type="ECO:0000313" key="11">
    <source>
        <dbReference type="Proteomes" id="UP000799436"/>
    </source>
</evidence>
<dbReference type="InterPro" id="IPR011009">
    <property type="entry name" value="Kinase-like_dom_sf"/>
</dbReference>
<evidence type="ECO:0000256" key="6">
    <source>
        <dbReference type="ARBA" id="ARBA00022840"/>
    </source>
</evidence>
<keyword evidence="4" id="KW-0547">Nucleotide-binding</keyword>
<keyword evidence="6" id="KW-0067">ATP-binding</keyword>
<keyword evidence="11" id="KW-1185">Reference proteome</keyword>
<organism evidence="10 11">
    <name type="scientific">Teratosphaeria nubilosa</name>
    <dbReference type="NCBI Taxonomy" id="161662"/>
    <lineage>
        <taxon>Eukaryota</taxon>
        <taxon>Fungi</taxon>
        <taxon>Dikarya</taxon>
        <taxon>Ascomycota</taxon>
        <taxon>Pezizomycotina</taxon>
        <taxon>Dothideomycetes</taxon>
        <taxon>Dothideomycetidae</taxon>
        <taxon>Mycosphaerellales</taxon>
        <taxon>Teratosphaeriaceae</taxon>
        <taxon>Teratosphaeria</taxon>
    </lineage>
</organism>
<reference evidence="10" key="1">
    <citation type="journal article" date="2020" name="Stud. Mycol.">
        <title>101 Dothideomycetes genomes: a test case for predicting lifestyles and emergence of pathogens.</title>
        <authorList>
            <person name="Haridas S."/>
            <person name="Albert R."/>
            <person name="Binder M."/>
            <person name="Bloem J."/>
            <person name="Labutti K."/>
            <person name="Salamov A."/>
            <person name="Andreopoulos B."/>
            <person name="Baker S."/>
            <person name="Barry K."/>
            <person name="Bills G."/>
            <person name="Bluhm B."/>
            <person name="Cannon C."/>
            <person name="Castanera R."/>
            <person name="Culley D."/>
            <person name="Daum C."/>
            <person name="Ezra D."/>
            <person name="Gonzalez J."/>
            <person name="Henrissat B."/>
            <person name="Kuo A."/>
            <person name="Liang C."/>
            <person name="Lipzen A."/>
            <person name="Lutzoni F."/>
            <person name="Magnuson J."/>
            <person name="Mondo S."/>
            <person name="Nolan M."/>
            <person name="Ohm R."/>
            <person name="Pangilinan J."/>
            <person name="Park H.-J."/>
            <person name="Ramirez L."/>
            <person name="Alfaro M."/>
            <person name="Sun H."/>
            <person name="Tritt A."/>
            <person name="Yoshinaga Y."/>
            <person name="Zwiers L.-H."/>
            <person name="Turgeon B."/>
            <person name="Goodwin S."/>
            <person name="Spatafora J."/>
            <person name="Crous P."/>
            <person name="Grigoriev I."/>
        </authorList>
    </citation>
    <scope>NUCLEOTIDE SEQUENCE</scope>
    <source>
        <strain evidence="10">CBS 116005</strain>
    </source>
</reference>
<dbReference type="PANTHER" id="PTHR47634:SF9">
    <property type="entry name" value="PROTEIN KINASE DOMAIN-CONTAINING PROTEIN-RELATED"/>
    <property type="match status" value="1"/>
</dbReference>
<evidence type="ECO:0000256" key="5">
    <source>
        <dbReference type="ARBA" id="ARBA00022777"/>
    </source>
</evidence>
<evidence type="ECO:0000256" key="7">
    <source>
        <dbReference type="ARBA" id="ARBA00047899"/>
    </source>
</evidence>
<feature type="domain" description="Protein kinase" evidence="9">
    <location>
        <begin position="26"/>
        <end position="245"/>
    </location>
</feature>
<dbReference type="SUPFAM" id="SSF56112">
    <property type="entry name" value="Protein kinase-like (PK-like)"/>
    <property type="match status" value="1"/>
</dbReference>
<dbReference type="PROSITE" id="PS50011">
    <property type="entry name" value="PROTEIN_KINASE_DOM"/>
    <property type="match status" value="1"/>
</dbReference>
<dbReference type="GO" id="GO:0005524">
    <property type="term" value="F:ATP binding"/>
    <property type="evidence" value="ECO:0007669"/>
    <property type="project" value="UniProtKB-KW"/>
</dbReference>
<name>A0A6G1KXS4_9PEZI</name>